<dbReference type="Pfam" id="PF03772">
    <property type="entry name" value="Competence"/>
    <property type="match status" value="1"/>
</dbReference>
<comment type="subcellular location">
    <subcellularLocation>
        <location evidence="1">Cell membrane</location>
        <topology evidence="1">Multi-pass membrane protein</topology>
    </subcellularLocation>
</comment>
<feature type="transmembrane region" description="Helical" evidence="7">
    <location>
        <begin position="462"/>
        <end position="480"/>
    </location>
</feature>
<feature type="transmembrane region" description="Helical" evidence="7">
    <location>
        <begin position="486"/>
        <end position="505"/>
    </location>
</feature>
<feature type="transmembrane region" description="Helical" evidence="7">
    <location>
        <begin position="359"/>
        <end position="378"/>
    </location>
</feature>
<proteinExistence type="predicted"/>
<evidence type="ECO:0000256" key="1">
    <source>
        <dbReference type="ARBA" id="ARBA00004651"/>
    </source>
</evidence>
<feature type="transmembrane region" description="Helical" evidence="7">
    <location>
        <begin position="29"/>
        <end position="48"/>
    </location>
</feature>
<comment type="caution">
    <text evidence="10">The sequence shown here is derived from an EMBL/GenBank/DDBJ whole genome shotgun (WGS) entry which is preliminary data.</text>
</comment>
<dbReference type="GO" id="GO:0005886">
    <property type="term" value="C:plasma membrane"/>
    <property type="evidence" value="ECO:0007669"/>
    <property type="project" value="UniProtKB-SubCell"/>
</dbReference>
<sequence>MGSKVLWAIVLGFLVGVFARSFFPIGLMYVEGVALIAVAAPTVLLVGPARRRLAVAHARYVLLVAIALIAGGAGILRMDAAIVHDDPVLAGYIDKSVTLEGIVTNEPDVRETGVLVPIKVSALIAENSTTSVYAGLTSPEHVEAGVLAHAPLHEDVSYGDRVRVSGKLQLPQAFDSGLGRQFNYPSYLAKDGISYELSYAHIEVMGSGGNPVQKAAIYIKQRYLAGLGAAVAEPEAGLGGGITVGDKRSIGPELSDVFRRVSLVHMVVLSGYNITVVMNFVRWCLQLLPRYLQYGGLASAVLFFVLMSGGAASAVRAGAMALIAVFARATTRTFLATRILGIVAFAMVLWNPYTLGFDPSFQLSALATLGLILFTPIFSARLHWLTEKFALREIMASSLGTQLAVVPLLLYQNGQLSLVALPANLLALIPVPFAMLFSFIAAIAGILLGPFAVIVGFPAYALLWYIITVAQVFAALPFAAVSIPAFSAWLLMPIYAALGVAAVVLQGQLKNKKPR</sequence>
<keyword evidence="6" id="KW-0238">DNA-binding</keyword>
<feature type="domain" description="ComEC/Rec2-related protein" evidence="8">
    <location>
        <begin position="243"/>
        <end position="506"/>
    </location>
</feature>
<feature type="transmembrane region" description="Helical" evidence="7">
    <location>
        <begin position="334"/>
        <end position="353"/>
    </location>
</feature>
<evidence type="ECO:0000256" key="3">
    <source>
        <dbReference type="ARBA" id="ARBA00022692"/>
    </source>
</evidence>
<accession>A0A0G1WW67</accession>
<evidence type="ECO:0000256" key="5">
    <source>
        <dbReference type="ARBA" id="ARBA00023136"/>
    </source>
</evidence>
<evidence type="ECO:0000256" key="4">
    <source>
        <dbReference type="ARBA" id="ARBA00022989"/>
    </source>
</evidence>
<evidence type="ECO:0000259" key="9">
    <source>
        <dbReference type="Pfam" id="PF13567"/>
    </source>
</evidence>
<dbReference type="InterPro" id="IPR004477">
    <property type="entry name" value="ComEC_N"/>
</dbReference>
<dbReference type="EMBL" id="LCQW01000035">
    <property type="protein sequence ID" value="KKW22800.1"/>
    <property type="molecule type" value="Genomic_DNA"/>
</dbReference>
<keyword evidence="2" id="KW-1003">Cell membrane</keyword>
<gene>
    <name evidence="10" type="ORF">UY67_C0035G0005</name>
</gene>
<name>A0A0G1WW67_9BACT</name>
<dbReference type="Proteomes" id="UP000034273">
    <property type="component" value="Unassembled WGS sequence"/>
</dbReference>
<keyword evidence="5 7" id="KW-0472">Membrane</keyword>
<evidence type="ECO:0000256" key="2">
    <source>
        <dbReference type="ARBA" id="ARBA00022475"/>
    </source>
</evidence>
<organism evidence="10 11">
    <name type="scientific">Candidatus Kaiserbacteria bacterium GW2011_GWA2_52_12</name>
    <dbReference type="NCBI Taxonomy" id="1618671"/>
    <lineage>
        <taxon>Bacteria</taxon>
        <taxon>Candidatus Kaiseribacteriota</taxon>
    </lineage>
</organism>
<dbReference type="PANTHER" id="PTHR30619:SF7">
    <property type="entry name" value="BETA-LACTAMASE DOMAIN PROTEIN"/>
    <property type="match status" value="1"/>
</dbReference>
<dbReference type="NCBIfam" id="TIGR00360">
    <property type="entry name" value="ComEC_N-term"/>
    <property type="match status" value="1"/>
</dbReference>
<feature type="transmembrane region" description="Helical" evidence="7">
    <location>
        <begin position="60"/>
        <end position="78"/>
    </location>
</feature>
<evidence type="ECO:0000259" key="8">
    <source>
        <dbReference type="Pfam" id="PF03772"/>
    </source>
</evidence>
<feature type="transmembrane region" description="Helical" evidence="7">
    <location>
        <begin position="431"/>
        <end position="455"/>
    </location>
</feature>
<keyword evidence="4 7" id="KW-1133">Transmembrane helix</keyword>
<dbReference type="InterPro" id="IPR052159">
    <property type="entry name" value="Competence_DNA_uptake"/>
</dbReference>
<feature type="transmembrane region" description="Helical" evidence="7">
    <location>
        <begin position="294"/>
        <end position="327"/>
    </location>
</feature>
<evidence type="ECO:0000313" key="11">
    <source>
        <dbReference type="Proteomes" id="UP000034273"/>
    </source>
</evidence>
<evidence type="ECO:0000256" key="7">
    <source>
        <dbReference type="SAM" id="Phobius"/>
    </source>
</evidence>
<dbReference type="PROSITE" id="PS50935">
    <property type="entry name" value="SSB"/>
    <property type="match status" value="1"/>
</dbReference>
<dbReference type="PANTHER" id="PTHR30619">
    <property type="entry name" value="DNA INTERNALIZATION/COMPETENCE PROTEIN COMEC/REC2"/>
    <property type="match status" value="1"/>
</dbReference>
<reference evidence="10 11" key="1">
    <citation type="journal article" date="2015" name="Nature">
        <title>rRNA introns, odd ribosomes, and small enigmatic genomes across a large radiation of phyla.</title>
        <authorList>
            <person name="Brown C.T."/>
            <person name="Hug L.A."/>
            <person name="Thomas B.C."/>
            <person name="Sharon I."/>
            <person name="Castelle C.J."/>
            <person name="Singh A."/>
            <person name="Wilkins M.J."/>
            <person name="Williams K.H."/>
            <person name="Banfield J.F."/>
        </authorList>
    </citation>
    <scope>NUCLEOTIDE SEQUENCE [LARGE SCALE GENOMIC DNA]</scope>
</reference>
<evidence type="ECO:0000313" key="10">
    <source>
        <dbReference type="EMBL" id="KKW22800.1"/>
    </source>
</evidence>
<dbReference type="Pfam" id="PF13567">
    <property type="entry name" value="DUF4131"/>
    <property type="match status" value="1"/>
</dbReference>
<dbReference type="InterPro" id="IPR000424">
    <property type="entry name" value="Primosome_PriB/ssb"/>
</dbReference>
<dbReference type="AlphaFoldDB" id="A0A0G1WW67"/>
<dbReference type="STRING" id="1618671.UY67_C0035G0005"/>
<evidence type="ECO:0000256" key="6">
    <source>
        <dbReference type="PROSITE-ProRule" id="PRU00252"/>
    </source>
</evidence>
<keyword evidence="3 7" id="KW-0812">Transmembrane</keyword>
<feature type="transmembrane region" description="Helical" evidence="7">
    <location>
        <begin position="390"/>
        <end position="411"/>
    </location>
</feature>
<protein>
    <submittedName>
        <fullName evidence="10">ComEC/Rec2-related protein</fullName>
    </submittedName>
</protein>
<feature type="domain" description="DUF4131" evidence="9">
    <location>
        <begin position="35"/>
        <end position="202"/>
    </location>
</feature>
<dbReference type="InterPro" id="IPR025405">
    <property type="entry name" value="DUF4131"/>
</dbReference>
<dbReference type="GO" id="GO:0003697">
    <property type="term" value="F:single-stranded DNA binding"/>
    <property type="evidence" value="ECO:0007669"/>
    <property type="project" value="InterPro"/>
</dbReference>